<evidence type="ECO:0000256" key="15">
    <source>
        <dbReference type="ARBA" id="ARBA00038148"/>
    </source>
</evidence>
<evidence type="ECO:0000256" key="16">
    <source>
        <dbReference type="ARBA" id="ARBA00048694"/>
    </source>
</evidence>
<keyword evidence="10" id="KW-0460">Magnesium</keyword>
<evidence type="ECO:0000256" key="14">
    <source>
        <dbReference type="ARBA" id="ARBA00023136"/>
    </source>
</evidence>
<keyword evidence="4 18" id="KW-0109">Calcium transport</keyword>
<keyword evidence="3" id="KW-0926">Vacuole</keyword>
<keyword evidence="11" id="KW-1278">Translocase</keyword>
<evidence type="ECO:0000256" key="5">
    <source>
        <dbReference type="ARBA" id="ARBA00022692"/>
    </source>
</evidence>
<keyword evidence="14 18" id="KW-0472">Membrane</keyword>
<comment type="catalytic activity">
    <reaction evidence="16 18">
        <text>Ca(2+)(in) + ATP + H2O = Ca(2+)(out) + ADP + phosphate + H(+)</text>
        <dbReference type="Rhea" id="RHEA:18105"/>
        <dbReference type="ChEBI" id="CHEBI:15377"/>
        <dbReference type="ChEBI" id="CHEBI:15378"/>
        <dbReference type="ChEBI" id="CHEBI:29108"/>
        <dbReference type="ChEBI" id="CHEBI:30616"/>
        <dbReference type="ChEBI" id="CHEBI:43474"/>
        <dbReference type="ChEBI" id="CHEBI:456216"/>
        <dbReference type="EC" id="7.2.2.10"/>
    </reaction>
</comment>
<dbReference type="InterPro" id="IPR044492">
    <property type="entry name" value="P_typ_ATPase_HD_dom"/>
</dbReference>
<protein>
    <recommendedName>
        <fullName evidence="18">Calcium-transporting ATPase</fullName>
        <ecNumber evidence="18">7.2.2.10</ecNumber>
    </recommendedName>
</protein>
<feature type="transmembrane region" description="Helical" evidence="18">
    <location>
        <begin position="1116"/>
        <end position="1133"/>
    </location>
</feature>
<keyword evidence="5 18" id="KW-0812">Transmembrane</keyword>
<feature type="domain" description="Cation-transporting P-type ATPase C-terminal" evidence="21">
    <location>
        <begin position="960"/>
        <end position="1135"/>
    </location>
</feature>
<dbReference type="GO" id="GO:0046872">
    <property type="term" value="F:metal ion binding"/>
    <property type="evidence" value="ECO:0007669"/>
    <property type="project" value="UniProtKB-KW"/>
</dbReference>
<proteinExistence type="inferred from homology"/>
<dbReference type="FunCoup" id="A0A423X790">
    <property type="interactions" value="412"/>
</dbReference>
<dbReference type="PANTHER" id="PTHR24093">
    <property type="entry name" value="CATION TRANSPORTING ATPASE"/>
    <property type="match status" value="1"/>
</dbReference>
<dbReference type="SUPFAM" id="SSF81665">
    <property type="entry name" value="Calcium ATPase, transmembrane domain M"/>
    <property type="match status" value="1"/>
</dbReference>
<dbReference type="InterPro" id="IPR023298">
    <property type="entry name" value="ATPase_P-typ_TM_dom_sf"/>
</dbReference>
<dbReference type="GO" id="GO:0006874">
    <property type="term" value="P:intracellular calcium ion homeostasis"/>
    <property type="evidence" value="ECO:0007669"/>
    <property type="project" value="TreeGrafter"/>
</dbReference>
<dbReference type="Gene3D" id="3.40.50.1000">
    <property type="entry name" value="HAD superfamily/HAD-like"/>
    <property type="match status" value="1"/>
</dbReference>
<dbReference type="InterPro" id="IPR023214">
    <property type="entry name" value="HAD_sf"/>
</dbReference>
<reference evidence="23 24" key="1">
    <citation type="submission" date="2015-09" db="EMBL/GenBank/DDBJ databases">
        <title>Host preference determinants of Valsa canker pathogens revealed by comparative genomics.</title>
        <authorList>
            <person name="Yin Z."/>
            <person name="Huang L."/>
        </authorList>
    </citation>
    <scope>NUCLEOTIDE SEQUENCE [LARGE SCALE GENOMIC DNA]</scope>
    <source>
        <strain evidence="23 24">SXYLt</strain>
    </source>
</reference>
<dbReference type="FunFam" id="3.40.50.1000:FF:000018">
    <property type="entry name" value="Calcium-transporting ATPase"/>
    <property type="match status" value="1"/>
</dbReference>
<dbReference type="Pfam" id="PF00690">
    <property type="entry name" value="Cation_ATPase_N"/>
    <property type="match status" value="1"/>
</dbReference>
<dbReference type="Pfam" id="PF00122">
    <property type="entry name" value="E1-E2_ATPase"/>
    <property type="match status" value="1"/>
</dbReference>
<dbReference type="GO" id="GO:0005774">
    <property type="term" value="C:vacuolar membrane"/>
    <property type="evidence" value="ECO:0007669"/>
    <property type="project" value="UniProtKB-SubCell"/>
</dbReference>
<feature type="transmembrane region" description="Helical" evidence="18">
    <location>
        <begin position="477"/>
        <end position="507"/>
    </location>
</feature>
<dbReference type="InterPro" id="IPR004014">
    <property type="entry name" value="ATPase_P-typ_cation-transptr_N"/>
</dbReference>
<dbReference type="FunFam" id="3.40.1110.10:FF:000031">
    <property type="entry name" value="Calcium-transporting ATPase"/>
    <property type="match status" value="1"/>
</dbReference>
<feature type="region of interest" description="Disordered" evidence="19">
    <location>
        <begin position="1"/>
        <end position="43"/>
    </location>
</feature>
<feature type="transmembrane region" description="Helical" evidence="18">
    <location>
        <begin position="1082"/>
        <end position="1104"/>
    </location>
</feature>
<evidence type="ECO:0000256" key="18">
    <source>
        <dbReference type="RuleBase" id="RU361146"/>
    </source>
</evidence>
<evidence type="ECO:0000256" key="17">
    <source>
        <dbReference type="ARBA" id="ARBA00059328"/>
    </source>
</evidence>
<name>A0A423X790_9PEZI</name>
<dbReference type="Gene3D" id="3.40.1110.10">
    <property type="entry name" value="Calcium-transporting ATPase, cytoplasmic domain N"/>
    <property type="match status" value="1"/>
</dbReference>
<dbReference type="InterPro" id="IPR008250">
    <property type="entry name" value="ATPase_P-typ_transduc_dom_A_sf"/>
</dbReference>
<dbReference type="InterPro" id="IPR001757">
    <property type="entry name" value="P_typ_ATPase"/>
</dbReference>
<evidence type="ECO:0000256" key="13">
    <source>
        <dbReference type="ARBA" id="ARBA00023065"/>
    </source>
</evidence>
<comment type="function">
    <text evidence="17">This magnesium-dependent enzyme catalyzes the hydrolysis of ATP coupled with the transport of calcium. Transports the calcium to the vacuole and participates in the control of the cytosolic free calcium.</text>
</comment>
<feature type="transmembrane region" description="Helical" evidence="18">
    <location>
        <begin position="439"/>
        <end position="457"/>
    </location>
</feature>
<keyword evidence="2 18" id="KW-0813">Transport</keyword>
<dbReference type="SFLD" id="SFLDS00003">
    <property type="entry name" value="Haloacid_Dehalogenase"/>
    <property type="match status" value="1"/>
</dbReference>
<dbReference type="InterPro" id="IPR006408">
    <property type="entry name" value="P-type_ATPase_IIB"/>
</dbReference>
<evidence type="ECO:0000256" key="19">
    <source>
        <dbReference type="SAM" id="MobiDB-lite"/>
    </source>
</evidence>
<keyword evidence="7 18" id="KW-0547">Nucleotide-binding</keyword>
<dbReference type="SFLD" id="SFLDG00002">
    <property type="entry name" value="C1.7:_P-type_atpase_like"/>
    <property type="match status" value="1"/>
</dbReference>
<keyword evidence="6" id="KW-0479">Metal-binding</keyword>
<dbReference type="SFLD" id="SFLDF00027">
    <property type="entry name" value="p-type_atpase"/>
    <property type="match status" value="1"/>
</dbReference>
<feature type="transmembrane region" description="Helical" evidence="18">
    <location>
        <begin position="213"/>
        <end position="234"/>
    </location>
</feature>
<dbReference type="SUPFAM" id="SSF81660">
    <property type="entry name" value="Metal cation-transporting ATPase, ATP-binding domain N"/>
    <property type="match status" value="1"/>
</dbReference>
<accession>A0A423X790</accession>
<feature type="transmembrane region" description="Helical" evidence="18">
    <location>
        <begin position="966"/>
        <end position="983"/>
    </location>
</feature>
<keyword evidence="24" id="KW-1185">Reference proteome</keyword>
<comment type="similarity">
    <text evidence="15 18">Belongs to the cation transport ATPase (P-type) (TC 3.A.3) family.</text>
</comment>
<dbReference type="Gene3D" id="1.20.1110.10">
    <property type="entry name" value="Calcium-transporting ATPase, transmembrane domain"/>
    <property type="match status" value="1"/>
</dbReference>
<evidence type="ECO:0000256" key="3">
    <source>
        <dbReference type="ARBA" id="ARBA00022554"/>
    </source>
</evidence>
<dbReference type="OrthoDB" id="3352408at2759"/>
<dbReference type="InterPro" id="IPR023299">
    <property type="entry name" value="ATPase_P-typ_cyto_dom_N"/>
</dbReference>
<dbReference type="InParanoid" id="A0A423X790"/>
<evidence type="ECO:0000256" key="9">
    <source>
        <dbReference type="ARBA" id="ARBA00022840"/>
    </source>
</evidence>
<evidence type="ECO:0000256" key="1">
    <source>
        <dbReference type="ARBA" id="ARBA00004128"/>
    </source>
</evidence>
<comment type="subcellular location">
    <subcellularLocation>
        <location evidence="18">Membrane</location>
        <topology evidence="18">Multi-pass membrane protein</topology>
    </subcellularLocation>
    <subcellularLocation>
        <location evidence="1">Vacuole membrane</location>
        <topology evidence="1">Multi-pass membrane protein</topology>
    </subcellularLocation>
</comment>
<dbReference type="EC" id="7.2.2.10" evidence="18"/>
<comment type="caution">
    <text evidence="23">The sequence shown here is derived from an EMBL/GenBank/DDBJ whole genome shotgun (WGS) entry which is preliminary data.</text>
</comment>
<sequence length="1237" mass="135147">MASNGVTGSEKGAVPAVTDEKVASNSEQGESFRLDLEDALTPDPGTEDMFHVPDNKFAFSPGQLSKLFNPKSLNAFYALGGLAGLEKGLRTDVKGGLSTDEDAIDGTVTFAEVATKGAPKYGLQGDTEPEAGDEKSAGYWQDTIGGLRAFMIILREKLHDLISKHKADHEEATHKSSTSGFADRQRIFNDNRLPEKKSKTIWELAWTTYNDRVLILLTIAAVVSLALGLFQTFGTPHKPGQPKVEWVEGVAIMVAIFIVVLVGTLNDWQMERQFNKLNEKHNDRNVKVSTPTNTNTIINKRRIIRSGKSRELSVFDVMVGDVMHLTTGDMVPVDGIFISGHGVKCDESSATGESDLLKKVPADEVYAALQEMASTGKEKPGIDKLDPFIISGSKVQEGTGTFLVTAVGVNSSYGRTVMALRTEQEDTPLQKKLNILADWIAKVGGGAALVLFIVLFIKFCVQLPGNHSTPAQKGQQFLSLFVVSVTLVVVAVPEGLPLAVTLALAFATTRMMKDNNLVRVLKACETMGNATTVCSDKTGTLTQNKMTVVACTLGKSTSFGGTEPSLDDTKESDTADQKAMEPIPNIPVSDFVASMGDEIRTMLIQSNALNSTAFEGEQDGVNTFIGSKTEIALLTFSRDNLGARPVQEERSNADILQVLPFDSANKYMATVIRLPNGRYRVFVKGASEILVRKCSRIVGETGSLSSDEMTPTMRDSIMNTITSYAGQTLRTIASSYRDFESWPPAGMESREDPRDADFDKVHSDMTLIAIFGIKDPLRPSVKDAIKDCQKAGVVVRMVTGDNILTGRAIARECGIYHPEDGGIAMEGPVFRRKTQEELNELVPKLQVLARSSPEDKRILVRTLKDLGETVAVTGDGTNDAPALKMADIGFSMGIAGTEVAKEASSIILMDDNFASIVKGMMWGRAVNDSVKKFLQFQLTVNVTAVVLTFVSAVASAKEESVLNAVQLLWVNLIMDTFAALALATDPPTRSVLDRKPDRKSAPLITLRMTKMIIGQAICQLAITFCLNFGGHKLLGYGTDERETMRLNTLVFNTFVWLQIFNEVNNRRLDNKLNIFEGLTHNWFFVGIFLIMIGGQVLIIFVGGAAFDIVRLNGKEWGLSIGLGAISVPWGALIRKFPDRWIAAVLPWFIRKRWAPETITPNTLEAHRRDTTDLKLDTRPPLRTLSTLRGERVRKNLRTGSGLKVYMHEQKAKAKEAVRKASVAVHGPPVKNIESAQS</sequence>
<evidence type="ECO:0000256" key="8">
    <source>
        <dbReference type="ARBA" id="ARBA00022837"/>
    </source>
</evidence>
<dbReference type="NCBIfam" id="TIGR01494">
    <property type="entry name" value="ATPase_P-type"/>
    <property type="match status" value="2"/>
</dbReference>
<keyword evidence="13 18" id="KW-0406">Ion transport</keyword>
<evidence type="ECO:0000259" key="20">
    <source>
        <dbReference type="Pfam" id="PF00122"/>
    </source>
</evidence>
<dbReference type="Proteomes" id="UP000285146">
    <property type="component" value="Unassembled WGS sequence"/>
</dbReference>
<dbReference type="PROSITE" id="PS00154">
    <property type="entry name" value="ATPASE_E1_E2"/>
    <property type="match status" value="1"/>
</dbReference>
<keyword evidence="12 18" id="KW-1133">Transmembrane helix</keyword>
<dbReference type="InterPro" id="IPR018303">
    <property type="entry name" value="ATPase_P-typ_P_site"/>
</dbReference>
<dbReference type="AlphaFoldDB" id="A0A423X790"/>
<evidence type="ECO:0000256" key="11">
    <source>
        <dbReference type="ARBA" id="ARBA00022967"/>
    </source>
</evidence>
<dbReference type="GO" id="GO:0005388">
    <property type="term" value="F:P-type calcium transporter activity"/>
    <property type="evidence" value="ECO:0007669"/>
    <property type="project" value="UniProtKB-EC"/>
</dbReference>
<dbReference type="SUPFAM" id="SSF56784">
    <property type="entry name" value="HAD-like"/>
    <property type="match status" value="1"/>
</dbReference>
<dbReference type="GO" id="GO:0005886">
    <property type="term" value="C:plasma membrane"/>
    <property type="evidence" value="ECO:0007669"/>
    <property type="project" value="TreeGrafter"/>
</dbReference>
<dbReference type="NCBIfam" id="TIGR01517">
    <property type="entry name" value="ATPase-IIB_Ca"/>
    <property type="match status" value="1"/>
</dbReference>
<dbReference type="PRINTS" id="PR00119">
    <property type="entry name" value="CATATPASE"/>
</dbReference>
<keyword evidence="9 18" id="KW-0067">ATP-binding</keyword>
<keyword evidence="8 18" id="KW-0106">Calcium</keyword>
<dbReference type="Gene3D" id="2.70.150.10">
    <property type="entry name" value="Calcium-transporting ATPase, cytoplasmic transduction domain A"/>
    <property type="match status" value="1"/>
</dbReference>
<evidence type="ECO:0000256" key="7">
    <source>
        <dbReference type="ARBA" id="ARBA00022741"/>
    </source>
</evidence>
<feature type="transmembrane region" description="Helical" evidence="18">
    <location>
        <begin position="933"/>
        <end position="954"/>
    </location>
</feature>
<feature type="domain" description="P-type ATPase A" evidence="20">
    <location>
        <begin position="300"/>
        <end position="419"/>
    </location>
</feature>
<dbReference type="PRINTS" id="PR00121">
    <property type="entry name" value="NAKATPASE"/>
</dbReference>
<dbReference type="FunFam" id="2.70.150.10:FF:000028">
    <property type="entry name" value="Calcium-transporting ATPase"/>
    <property type="match status" value="1"/>
</dbReference>
<dbReference type="Pfam" id="PF00689">
    <property type="entry name" value="Cation_ATPase_C"/>
    <property type="match status" value="1"/>
</dbReference>
<feature type="transmembrane region" description="Helical" evidence="18">
    <location>
        <begin position="246"/>
        <end position="266"/>
    </location>
</feature>
<dbReference type="InterPro" id="IPR059000">
    <property type="entry name" value="ATPase_P-type_domA"/>
</dbReference>
<evidence type="ECO:0000256" key="10">
    <source>
        <dbReference type="ARBA" id="ARBA00022842"/>
    </source>
</evidence>
<evidence type="ECO:0000256" key="12">
    <source>
        <dbReference type="ARBA" id="ARBA00022989"/>
    </source>
</evidence>
<dbReference type="SUPFAM" id="SSF81653">
    <property type="entry name" value="Calcium ATPase, transduction domain A"/>
    <property type="match status" value="1"/>
</dbReference>
<dbReference type="CDD" id="cd02081">
    <property type="entry name" value="P-type_ATPase_Ca_PMCA-like"/>
    <property type="match status" value="1"/>
</dbReference>
<evidence type="ECO:0000259" key="22">
    <source>
        <dbReference type="Pfam" id="PF00690"/>
    </source>
</evidence>
<dbReference type="EMBL" id="LKEB01000025">
    <property type="protein sequence ID" value="ROW11816.1"/>
    <property type="molecule type" value="Genomic_DNA"/>
</dbReference>
<dbReference type="GO" id="GO:0016887">
    <property type="term" value="F:ATP hydrolysis activity"/>
    <property type="evidence" value="ECO:0007669"/>
    <property type="project" value="InterPro"/>
</dbReference>
<organism evidence="23 24">
    <name type="scientific">Cytospora leucostoma</name>
    <dbReference type="NCBI Taxonomy" id="1230097"/>
    <lineage>
        <taxon>Eukaryota</taxon>
        <taxon>Fungi</taxon>
        <taxon>Dikarya</taxon>
        <taxon>Ascomycota</taxon>
        <taxon>Pezizomycotina</taxon>
        <taxon>Sordariomycetes</taxon>
        <taxon>Sordariomycetidae</taxon>
        <taxon>Diaporthales</taxon>
        <taxon>Cytosporaceae</taxon>
        <taxon>Cytospora</taxon>
    </lineage>
</organism>
<dbReference type="InterPro" id="IPR036412">
    <property type="entry name" value="HAD-like_sf"/>
</dbReference>
<comment type="function">
    <text evidence="18">Catalyzes the hydrolysis of ATP coupled with the transport of calcium.</text>
</comment>
<dbReference type="Pfam" id="PF13246">
    <property type="entry name" value="Cation_ATPase"/>
    <property type="match status" value="1"/>
</dbReference>
<evidence type="ECO:0000313" key="23">
    <source>
        <dbReference type="EMBL" id="ROW11816.1"/>
    </source>
</evidence>
<dbReference type="PANTHER" id="PTHR24093:SF369">
    <property type="entry name" value="CALCIUM-TRANSPORTING ATPASE"/>
    <property type="match status" value="1"/>
</dbReference>
<evidence type="ECO:0000259" key="21">
    <source>
        <dbReference type="Pfam" id="PF00689"/>
    </source>
</evidence>
<dbReference type="FunFam" id="1.20.1110.10:FF:000039">
    <property type="entry name" value="Calcium-transporting ATPase"/>
    <property type="match status" value="1"/>
</dbReference>
<evidence type="ECO:0000256" key="2">
    <source>
        <dbReference type="ARBA" id="ARBA00022448"/>
    </source>
</evidence>
<gene>
    <name evidence="23" type="ORF">VPNG_04998</name>
</gene>
<feature type="domain" description="Cation-transporting P-type ATPase N-terminal" evidence="22">
    <location>
        <begin position="179"/>
        <end position="224"/>
    </location>
</feature>
<comment type="caution">
    <text evidence="18">Lacks conserved residue(s) required for the propagation of feature annotation.</text>
</comment>
<dbReference type="STRING" id="1230097.A0A423X790"/>
<evidence type="ECO:0000256" key="6">
    <source>
        <dbReference type="ARBA" id="ARBA00022723"/>
    </source>
</evidence>
<evidence type="ECO:0000313" key="24">
    <source>
        <dbReference type="Proteomes" id="UP000285146"/>
    </source>
</evidence>
<evidence type="ECO:0000256" key="4">
    <source>
        <dbReference type="ARBA" id="ARBA00022568"/>
    </source>
</evidence>
<dbReference type="InterPro" id="IPR006068">
    <property type="entry name" value="ATPase_P-typ_cation-transptr_C"/>
</dbReference>
<dbReference type="GO" id="GO:0005524">
    <property type="term" value="F:ATP binding"/>
    <property type="evidence" value="ECO:0007669"/>
    <property type="project" value="UniProtKB-KW"/>
</dbReference>